<organism evidence="2 3">
    <name type="scientific">Kordia periserrulae</name>
    <dbReference type="NCBI Taxonomy" id="701523"/>
    <lineage>
        <taxon>Bacteria</taxon>
        <taxon>Pseudomonadati</taxon>
        <taxon>Bacteroidota</taxon>
        <taxon>Flavobacteriia</taxon>
        <taxon>Flavobacteriales</taxon>
        <taxon>Flavobacteriaceae</taxon>
        <taxon>Kordia</taxon>
    </lineage>
</organism>
<keyword evidence="1" id="KW-0812">Transmembrane</keyword>
<comment type="caution">
    <text evidence="2">The sequence shown here is derived from an EMBL/GenBank/DDBJ whole genome shotgun (WGS) entry which is preliminary data.</text>
</comment>
<protein>
    <submittedName>
        <fullName evidence="2">Uncharacterized protein</fullName>
    </submittedName>
</protein>
<dbReference type="EMBL" id="QBKT01000004">
    <property type="protein sequence ID" value="PTX61531.1"/>
    <property type="molecule type" value="Genomic_DNA"/>
</dbReference>
<evidence type="ECO:0000313" key="2">
    <source>
        <dbReference type="EMBL" id="PTX61531.1"/>
    </source>
</evidence>
<evidence type="ECO:0000256" key="1">
    <source>
        <dbReference type="SAM" id="Phobius"/>
    </source>
</evidence>
<dbReference type="RefSeq" id="WP_108114763.1">
    <property type="nucleotide sequence ID" value="NZ_QBKT01000004.1"/>
</dbReference>
<keyword evidence="1" id="KW-1133">Transmembrane helix</keyword>
<keyword evidence="1" id="KW-0472">Membrane</keyword>
<name>A0A2T6BZN1_9FLAO</name>
<feature type="transmembrane region" description="Helical" evidence="1">
    <location>
        <begin position="123"/>
        <end position="143"/>
    </location>
</feature>
<feature type="transmembrane region" description="Helical" evidence="1">
    <location>
        <begin position="27"/>
        <end position="51"/>
    </location>
</feature>
<proteinExistence type="predicted"/>
<dbReference type="Proteomes" id="UP000244090">
    <property type="component" value="Unassembled WGS sequence"/>
</dbReference>
<keyword evidence="3" id="KW-1185">Reference proteome</keyword>
<gene>
    <name evidence="2" type="ORF">C8N46_104174</name>
</gene>
<evidence type="ECO:0000313" key="3">
    <source>
        <dbReference type="Proteomes" id="UP000244090"/>
    </source>
</evidence>
<reference evidence="2 3" key="1">
    <citation type="submission" date="2018-04" db="EMBL/GenBank/DDBJ databases">
        <title>Genomic Encyclopedia of Archaeal and Bacterial Type Strains, Phase II (KMG-II): from individual species to whole genera.</title>
        <authorList>
            <person name="Goeker M."/>
        </authorList>
    </citation>
    <scope>NUCLEOTIDE SEQUENCE [LARGE SCALE GENOMIC DNA]</scope>
    <source>
        <strain evidence="2 3">DSM 25731</strain>
    </source>
</reference>
<dbReference type="AlphaFoldDB" id="A0A2T6BZN1"/>
<sequence>MNIIDALYGGQYAELKKKGYDVNKGRFYGNLLLTAVIIIYLFLLVMVLNFINEDILDDVFRPLRRMFGRSMGKAMSKVVAIPIVAIIYVIVMLLFGSKKRYEKSYQVFSKATQQEKEKATNKMIVIFVIGLLSLVVLSITSLFL</sequence>
<feature type="transmembrane region" description="Helical" evidence="1">
    <location>
        <begin position="74"/>
        <end position="95"/>
    </location>
</feature>
<dbReference type="OrthoDB" id="1445820at2"/>
<accession>A0A2T6BZN1</accession>